<accession>A0A0H3D467</accession>
<sequence>MSTGKFRGTTHKPVTANISKELPTQVPTGQLSAWAEAVAVVPMRTPVVNANAPSAAVIRRMAILLS</sequence>
<gene>
    <name evidence="2" type="ordered locus">AMED_3972</name>
</gene>
<dbReference type="PATRIC" id="fig|749927.5.peg.4108"/>
<dbReference type="OrthoDB" id="9941875at2"/>
<protein>
    <submittedName>
        <fullName evidence="2">Uncharacterized protein</fullName>
    </submittedName>
</protein>
<proteinExistence type="predicted"/>
<evidence type="ECO:0000256" key="1">
    <source>
        <dbReference type="SAM" id="MobiDB-lite"/>
    </source>
</evidence>
<dbReference type="AlphaFoldDB" id="A0A0H3D467"/>
<dbReference type="HOGENOM" id="CLU_2821624_0_0_11"/>
<dbReference type="Proteomes" id="UP000000328">
    <property type="component" value="Chromosome"/>
</dbReference>
<name>A0A0H3D467_AMYMU</name>
<dbReference type="KEGG" id="amd:AMED_3972"/>
<evidence type="ECO:0000313" key="2">
    <source>
        <dbReference type="EMBL" id="ADJ45750.1"/>
    </source>
</evidence>
<organism evidence="2 3">
    <name type="scientific">Amycolatopsis mediterranei (strain U-32)</name>
    <dbReference type="NCBI Taxonomy" id="749927"/>
    <lineage>
        <taxon>Bacteria</taxon>
        <taxon>Bacillati</taxon>
        <taxon>Actinomycetota</taxon>
        <taxon>Actinomycetes</taxon>
        <taxon>Pseudonocardiales</taxon>
        <taxon>Pseudonocardiaceae</taxon>
        <taxon>Amycolatopsis</taxon>
    </lineage>
</organism>
<evidence type="ECO:0000313" key="3">
    <source>
        <dbReference type="Proteomes" id="UP000000328"/>
    </source>
</evidence>
<feature type="region of interest" description="Disordered" evidence="1">
    <location>
        <begin position="1"/>
        <end position="21"/>
    </location>
</feature>
<dbReference type="EMBL" id="CP002000">
    <property type="protein sequence ID" value="ADJ45750.1"/>
    <property type="molecule type" value="Genomic_DNA"/>
</dbReference>
<reference evidence="2 3" key="1">
    <citation type="journal article" date="2010" name="Cell Res.">
        <title>Complete genome sequence of the rifamycin SV-producing Amycolatopsis mediterranei U32 revealed its genetic characteristics in phylogeny and metabolism.</title>
        <authorList>
            <person name="Zhao W."/>
            <person name="Zhong Y."/>
            <person name="Yuan H."/>
            <person name="Wang J."/>
            <person name="Zheng H."/>
            <person name="Wang Y."/>
            <person name="Cen X."/>
            <person name="Xu F."/>
            <person name="Bai J."/>
            <person name="Han X."/>
            <person name="Lu G."/>
            <person name="Zhu Y."/>
            <person name="Shao Z."/>
            <person name="Yan H."/>
            <person name="Li C."/>
            <person name="Peng N."/>
            <person name="Zhang Z."/>
            <person name="Zhang Y."/>
            <person name="Lin W."/>
            <person name="Fan Y."/>
            <person name="Qin Z."/>
            <person name="Hu Y."/>
            <person name="Zhu B."/>
            <person name="Wang S."/>
            <person name="Ding X."/>
            <person name="Zhao G.P."/>
        </authorList>
    </citation>
    <scope>NUCLEOTIDE SEQUENCE [LARGE SCALE GENOMIC DNA]</scope>
    <source>
        <strain evidence="3">U-32</strain>
    </source>
</reference>